<keyword evidence="2" id="KW-1185">Reference proteome</keyword>
<dbReference type="RefSeq" id="WP_249772610.1">
    <property type="nucleotide sequence ID" value="NZ_CP097332.1"/>
</dbReference>
<dbReference type="EMBL" id="CP097332">
    <property type="protein sequence ID" value="UQX88831.1"/>
    <property type="molecule type" value="Genomic_DNA"/>
</dbReference>
<sequence length="203" mass="22855">MTEGSIDKGYLDTMHSAGPDAWHIADGFYESRKRQLLLACLPKPRFDYGFEPGCANGELTVQLAERCSRLLAADYHPEAVRRSRRRTADLPWVAVDELLVPEAWPVDQPMDLVVISEFGYYLDQAAWAELCRLAARSVGRDGTVVACHWRPDFDRRRLTTAAMHATLGTELALTRHARYLDPEIQLDVWTSDDIPLPAGDVSE</sequence>
<organism evidence="1 2">
    <name type="scientific">Jatrophihabitans telluris</name>
    <dbReference type="NCBI Taxonomy" id="2038343"/>
    <lineage>
        <taxon>Bacteria</taxon>
        <taxon>Bacillati</taxon>
        <taxon>Actinomycetota</taxon>
        <taxon>Actinomycetes</taxon>
        <taxon>Jatrophihabitantales</taxon>
        <taxon>Jatrophihabitantaceae</taxon>
        <taxon>Jatrophihabitans</taxon>
    </lineage>
</organism>
<proteinExistence type="predicted"/>
<dbReference type="InterPro" id="IPR029063">
    <property type="entry name" value="SAM-dependent_MTases_sf"/>
</dbReference>
<dbReference type="InterPro" id="IPR008715">
    <property type="entry name" value="SAM-MeTfrase_NodS-like"/>
</dbReference>
<reference evidence="1" key="1">
    <citation type="journal article" date="2018" name="Int. J. Syst. Evol. Microbiol.">
        <title>Jatrophihabitans telluris sp. nov., isolated from sediment soil of lava forest wetlands and the emended description of the genus Jatrophihabitans.</title>
        <authorList>
            <person name="Lee K.C."/>
            <person name="Suh M.K."/>
            <person name="Eom M.K."/>
            <person name="Kim K.K."/>
            <person name="Kim J.S."/>
            <person name="Kim D.S."/>
            <person name="Ko S.H."/>
            <person name="Shin Y.K."/>
            <person name="Lee J.S."/>
        </authorList>
    </citation>
    <scope>NUCLEOTIDE SEQUENCE</scope>
    <source>
        <strain evidence="1">N237</strain>
    </source>
</reference>
<gene>
    <name evidence="1" type="ORF">M6D93_02235</name>
</gene>
<dbReference type="Pfam" id="PF05401">
    <property type="entry name" value="NodS"/>
    <property type="match status" value="1"/>
</dbReference>
<evidence type="ECO:0000313" key="1">
    <source>
        <dbReference type="EMBL" id="UQX88831.1"/>
    </source>
</evidence>
<evidence type="ECO:0000313" key="2">
    <source>
        <dbReference type="Proteomes" id="UP001056336"/>
    </source>
</evidence>
<name>A0ABY4R141_9ACTN</name>
<reference evidence="1" key="2">
    <citation type="submission" date="2022-05" db="EMBL/GenBank/DDBJ databases">
        <authorList>
            <person name="Kim J.-S."/>
            <person name="Lee K."/>
            <person name="Suh M."/>
            <person name="Eom M."/>
            <person name="Kim J.-S."/>
            <person name="Kim D.-S."/>
            <person name="Ko S.-H."/>
            <person name="Shin Y."/>
            <person name="Lee J.-S."/>
        </authorList>
    </citation>
    <scope>NUCLEOTIDE SEQUENCE</scope>
    <source>
        <strain evidence="1">N237</strain>
    </source>
</reference>
<dbReference type="Gene3D" id="3.40.50.150">
    <property type="entry name" value="Vaccinia Virus protein VP39"/>
    <property type="match status" value="1"/>
</dbReference>
<protein>
    <submittedName>
        <fullName evidence="1">Nodulation S family protein</fullName>
    </submittedName>
</protein>
<accession>A0ABY4R141</accession>
<dbReference type="Proteomes" id="UP001056336">
    <property type="component" value="Chromosome"/>
</dbReference>
<dbReference type="SUPFAM" id="SSF53335">
    <property type="entry name" value="S-adenosyl-L-methionine-dependent methyltransferases"/>
    <property type="match status" value="1"/>
</dbReference>